<sequence>MARHVEDEDVEIGSHLDSAHSYYSVVSPGGTRHVRRRRRREDGTYSDSESYHSSDDKKDSSVSSVTSDSGASSSEGDYSYASEVSEGGTRRTVKKQRIRDKDGNVIGYGTSKPTKRDHREEKESIKPKRATLTLIKSSKGSANNGEVDPNAATEGNKEEEEVWPGAEHHIPSDFSDDSSSDDNVDLSKMTDEEKKEYFENKERRRQEREKRRREKYGSKYDDIMERRERKRKEQQEKEREERERLKREQEQKEKEVQEKLEHETKDKLTRRESSFLRRQSTSSHLGKPKDRPRSMVTYEKGTPRDFGYSQKVDNREHGLSHDSWKKPEKGGDSHSRREKSDNAFV</sequence>
<evidence type="ECO:0000256" key="1">
    <source>
        <dbReference type="SAM" id="MobiDB-lite"/>
    </source>
</evidence>
<evidence type="ECO:0000313" key="2">
    <source>
        <dbReference type="EMBL" id="KAJ8301112.1"/>
    </source>
</evidence>
<protein>
    <submittedName>
        <fullName evidence="2">Uncharacterized protein</fullName>
    </submittedName>
</protein>
<keyword evidence="3" id="KW-1185">Reference proteome</keyword>
<feature type="compositionally biased region" description="Basic and acidic residues" evidence="1">
    <location>
        <begin position="117"/>
        <end position="126"/>
    </location>
</feature>
<gene>
    <name evidence="2" type="ORF">KUTeg_020099</name>
</gene>
<feature type="compositionally biased region" description="Low complexity" evidence="1">
    <location>
        <begin position="61"/>
        <end position="82"/>
    </location>
</feature>
<feature type="compositionally biased region" description="Basic and acidic residues" evidence="1">
    <location>
        <begin position="312"/>
        <end position="345"/>
    </location>
</feature>
<reference evidence="2 3" key="1">
    <citation type="submission" date="2022-12" db="EMBL/GenBank/DDBJ databases">
        <title>Chromosome-level genome of Tegillarca granosa.</title>
        <authorList>
            <person name="Kim J."/>
        </authorList>
    </citation>
    <scope>NUCLEOTIDE SEQUENCE [LARGE SCALE GENOMIC DNA]</scope>
    <source>
        <strain evidence="2">Teg-2019</strain>
        <tissue evidence="2">Adductor muscle</tissue>
    </source>
</reference>
<dbReference type="EMBL" id="JARBDR010000918">
    <property type="protein sequence ID" value="KAJ8301112.1"/>
    <property type="molecule type" value="Genomic_DNA"/>
</dbReference>
<organism evidence="2 3">
    <name type="scientific">Tegillarca granosa</name>
    <name type="common">Malaysian cockle</name>
    <name type="synonym">Anadara granosa</name>
    <dbReference type="NCBI Taxonomy" id="220873"/>
    <lineage>
        <taxon>Eukaryota</taxon>
        <taxon>Metazoa</taxon>
        <taxon>Spiralia</taxon>
        <taxon>Lophotrochozoa</taxon>
        <taxon>Mollusca</taxon>
        <taxon>Bivalvia</taxon>
        <taxon>Autobranchia</taxon>
        <taxon>Pteriomorphia</taxon>
        <taxon>Arcoida</taxon>
        <taxon>Arcoidea</taxon>
        <taxon>Arcidae</taxon>
        <taxon>Tegillarca</taxon>
    </lineage>
</organism>
<comment type="caution">
    <text evidence="2">The sequence shown here is derived from an EMBL/GenBank/DDBJ whole genome shotgun (WGS) entry which is preliminary data.</text>
</comment>
<proteinExistence type="predicted"/>
<accession>A0ABQ9EB45</accession>
<feature type="compositionally biased region" description="Polar residues" evidence="1">
    <location>
        <begin position="134"/>
        <end position="144"/>
    </location>
</feature>
<feature type="compositionally biased region" description="Basic and acidic residues" evidence="1">
    <location>
        <begin position="49"/>
        <end position="60"/>
    </location>
</feature>
<evidence type="ECO:0000313" key="3">
    <source>
        <dbReference type="Proteomes" id="UP001217089"/>
    </source>
</evidence>
<name>A0ABQ9EB45_TEGGR</name>
<feature type="compositionally biased region" description="Acidic residues" evidence="1">
    <location>
        <begin position="174"/>
        <end position="184"/>
    </location>
</feature>
<feature type="compositionally biased region" description="Basic and acidic residues" evidence="1">
    <location>
        <begin position="1"/>
        <end position="18"/>
    </location>
</feature>
<feature type="region of interest" description="Disordered" evidence="1">
    <location>
        <begin position="1"/>
        <end position="345"/>
    </location>
</feature>
<dbReference type="Proteomes" id="UP001217089">
    <property type="component" value="Unassembled WGS sequence"/>
</dbReference>
<feature type="compositionally biased region" description="Basic and acidic residues" evidence="1">
    <location>
        <begin position="188"/>
        <end position="275"/>
    </location>
</feature>